<accession>A0AAV4Y856</accession>
<proteinExistence type="predicted"/>
<name>A0AAV4Y856_CAEEX</name>
<evidence type="ECO:0000313" key="2">
    <source>
        <dbReference type="Proteomes" id="UP001054945"/>
    </source>
</evidence>
<dbReference type="AlphaFoldDB" id="A0AAV4Y856"/>
<reference evidence="1 2" key="1">
    <citation type="submission" date="2021-06" db="EMBL/GenBank/DDBJ databases">
        <title>Caerostris extrusa draft genome.</title>
        <authorList>
            <person name="Kono N."/>
            <person name="Arakawa K."/>
        </authorList>
    </citation>
    <scope>NUCLEOTIDE SEQUENCE [LARGE SCALE GENOMIC DNA]</scope>
</reference>
<evidence type="ECO:0000313" key="1">
    <source>
        <dbReference type="EMBL" id="GIZ03572.1"/>
    </source>
</evidence>
<dbReference type="EMBL" id="BPLR01001622">
    <property type="protein sequence ID" value="GIZ03572.1"/>
    <property type="molecule type" value="Genomic_DNA"/>
</dbReference>
<dbReference type="Proteomes" id="UP001054945">
    <property type="component" value="Unassembled WGS sequence"/>
</dbReference>
<gene>
    <name evidence="1" type="ORF">CEXT_725511</name>
</gene>
<sequence>MTHRVFAETFEISHTAAGGMAVHTNTKLDMHLTYEPMKYNANHTALCTSNDILTGRNSTDPAMLGQISHQ</sequence>
<protein>
    <submittedName>
        <fullName evidence="1">Uncharacterized protein</fullName>
    </submittedName>
</protein>
<organism evidence="1 2">
    <name type="scientific">Caerostris extrusa</name>
    <name type="common">Bark spider</name>
    <name type="synonym">Caerostris bankana</name>
    <dbReference type="NCBI Taxonomy" id="172846"/>
    <lineage>
        <taxon>Eukaryota</taxon>
        <taxon>Metazoa</taxon>
        <taxon>Ecdysozoa</taxon>
        <taxon>Arthropoda</taxon>
        <taxon>Chelicerata</taxon>
        <taxon>Arachnida</taxon>
        <taxon>Araneae</taxon>
        <taxon>Araneomorphae</taxon>
        <taxon>Entelegynae</taxon>
        <taxon>Araneoidea</taxon>
        <taxon>Araneidae</taxon>
        <taxon>Caerostris</taxon>
    </lineage>
</organism>
<keyword evidence="2" id="KW-1185">Reference proteome</keyword>
<comment type="caution">
    <text evidence="1">The sequence shown here is derived from an EMBL/GenBank/DDBJ whole genome shotgun (WGS) entry which is preliminary data.</text>
</comment>